<feature type="compositionally biased region" description="Basic and acidic residues" evidence="1">
    <location>
        <begin position="69"/>
        <end position="80"/>
    </location>
</feature>
<evidence type="ECO:0000313" key="2">
    <source>
        <dbReference type="EMBL" id="CAB4757729.1"/>
    </source>
</evidence>
<reference evidence="2" key="1">
    <citation type="submission" date="2020-05" db="EMBL/GenBank/DDBJ databases">
        <authorList>
            <person name="Chiriac C."/>
            <person name="Salcher M."/>
            <person name="Ghai R."/>
            <person name="Kavagutti S V."/>
        </authorList>
    </citation>
    <scope>NUCLEOTIDE SEQUENCE</scope>
</reference>
<gene>
    <name evidence="2" type="ORF">UFOPK2810_01169</name>
</gene>
<dbReference type="AlphaFoldDB" id="A0A6J6UH31"/>
<accession>A0A6J6UH31</accession>
<dbReference type="EMBL" id="CAEZYZ010000202">
    <property type="protein sequence ID" value="CAB4757729.1"/>
    <property type="molecule type" value="Genomic_DNA"/>
</dbReference>
<proteinExistence type="predicted"/>
<feature type="region of interest" description="Disordered" evidence="1">
    <location>
        <begin position="69"/>
        <end position="90"/>
    </location>
</feature>
<protein>
    <submittedName>
        <fullName evidence="2">Unannotated protein</fullName>
    </submittedName>
</protein>
<evidence type="ECO:0000256" key="1">
    <source>
        <dbReference type="SAM" id="MobiDB-lite"/>
    </source>
</evidence>
<name>A0A6J6UH31_9ZZZZ</name>
<organism evidence="2">
    <name type="scientific">freshwater metagenome</name>
    <dbReference type="NCBI Taxonomy" id="449393"/>
    <lineage>
        <taxon>unclassified sequences</taxon>
        <taxon>metagenomes</taxon>
        <taxon>ecological metagenomes</taxon>
    </lineage>
</organism>
<sequence length="137" mass="14061">MGGPLAEARTLDPQAGDRAAEGDRAELRHAHGHESVGKGCFDEVLVGRHAEHLGGAAYRVDLEHAVEGGDVETRSRDGRPGAKQVGGALLQPYRGPDGNCGVLPAHLGGESRIALAPVLAQVNGCIRHGATLAPTGP</sequence>
<feature type="region of interest" description="Disordered" evidence="1">
    <location>
        <begin position="1"/>
        <end position="20"/>
    </location>
</feature>